<protein>
    <submittedName>
        <fullName evidence="1">Uncharacterized protein</fullName>
    </submittedName>
</protein>
<evidence type="ECO:0000313" key="1">
    <source>
        <dbReference type="EMBL" id="KAF9644769.1"/>
    </source>
</evidence>
<reference evidence="1" key="1">
    <citation type="submission" date="2019-10" db="EMBL/GenBank/DDBJ databases">
        <authorList>
            <consortium name="DOE Joint Genome Institute"/>
            <person name="Kuo A."/>
            <person name="Miyauchi S."/>
            <person name="Kiss E."/>
            <person name="Drula E."/>
            <person name="Kohler A."/>
            <person name="Sanchez-Garcia M."/>
            <person name="Andreopoulos B."/>
            <person name="Barry K.W."/>
            <person name="Bonito G."/>
            <person name="Buee M."/>
            <person name="Carver A."/>
            <person name="Chen C."/>
            <person name="Cichocki N."/>
            <person name="Clum A."/>
            <person name="Culley D."/>
            <person name="Crous P.W."/>
            <person name="Fauchery L."/>
            <person name="Girlanda M."/>
            <person name="Hayes R."/>
            <person name="Keri Z."/>
            <person name="Labutti K."/>
            <person name="Lipzen A."/>
            <person name="Lombard V."/>
            <person name="Magnuson J."/>
            <person name="Maillard F."/>
            <person name="Morin E."/>
            <person name="Murat C."/>
            <person name="Nolan M."/>
            <person name="Ohm R."/>
            <person name="Pangilinan J."/>
            <person name="Pereira M."/>
            <person name="Perotto S."/>
            <person name="Peter M."/>
            <person name="Riley R."/>
            <person name="Sitrit Y."/>
            <person name="Stielow B."/>
            <person name="Szollosi G."/>
            <person name="Zifcakova L."/>
            <person name="Stursova M."/>
            <person name="Spatafora J.W."/>
            <person name="Tedersoo L."/>
            <person name="Vaario L.-M."/>
            <person name="Yamada A."/>
            <person name="Yan M."/>
            <person name="Wang P."/>
            <person name="Xu J."/>
            <person name="Bruns T."/>
            <person name="Baldrian P."/>
            <person name="Vilgalys R."/>
            <person name="Henrissat B."/>
            <person name="Grigoriev I.V."/>
            <person name="Hibbett D."/>
            <person name="Nagy L.G."/>
            <person name="Martin F.M."/>
        </authorList>
    </citation>
    <scope>NUCLEOTIDE SEQUENCE</scope>
    <source>
        <strain evidence="1">P2</strain>
    </source>
</reference>
<keyword evidence="2" id="KW-1185">Reference proteome</keyword>
<name>A0ACB6Z4U7_THEGA</name>
<dbReference type="EMBL" id="MU118120">
    <property type="protein sequence ID" value="KAF9644769.1"/>
    <property type="molecule type" value="Genomic_DNA"/>
</dbReference>
<evidence type="ECO:0000313" key="2">
    <source>
        <dbReference type="Proteomes" id="UP000886501"/>
    </source>
</evidence>
<organism evidence="1 2">
    <name type="scientific">Thelephora ganbajun</name>
    <name type="common">Ganba fungus</name>
    <dbReference type="NCBI Taxonomy" id="370292"/>
    <lineage>
        <taxon>Eukaryota</taxon>
        <taxon>Fungi</taxon>
        <taxon>Dikarya</taxon>
        <taxon>Basidiomycota</taxon>
        <taxon>Agaricomycotina</taxon>
        <taxon>Agaricomycetes</taxon>
        <taxon>Thelephorales</taxon>
        <taxon>Thelephoraceae</taxon>
        <taxon>Thelephora</taxon>
    </lineage>
</organism>
<gene>
    <name evidence="1" type="ORF">BDM02DRAFT_3121357</name>
</gene>
<reference evidence="1" key="2">
    <citation type="journal article" date="2020" name="Nat. Commun.">
        <title>Large-scale genome sequencing of mycorrhizal fungi provides insights into the early evolution of symbiotic traits.</title>
        <authorList>
            <person name="Miyauchi S."/>
            <person name="Kiss E."/>
            <person name="Kuo A."/>
            <person name="Drula E."/>
            <person name="Kohler A."/>
            <person name="Sanchez-Garcia M."/>
            <person name="Morin E."/>
            <person name="Andreopoulos B."/>
            <person name="Barry K.W."/>
            <person name="Bonito G."/>
            <person name="Buee M."/>
            <person name="Carver A."/>
            <person name="Chen C."/>
            <person name="Cichocki N."/>
            <person name="Clum A."/>
            <person name="Culley D."/>
            <person name="Crous P.W."/>
            <person name="Fauchery L."/>
            <person name="Girlanda M."/>
            <person name="Hayes R.D."/>
            <person name="Keri Z."/>
            <person name="LaButti K."/>
            <person name="Lipzen A."/>
            <person name="Lombard V."/>
            <person name="Magnuson J."/>
            <person name="Maillard F."/>
            <person name="Murat C."/>
            <person name="Nolan M."/>
            <person name="Ohm R.A."/>
            <person name="Pangilinan J."/>
            <person name="Pereira M.F."/>
            <person name="Perotto S."/>
            <person name="Peter M."/>
            <person name="Pfister S."/>
            <person name="Riley R."/>
            <person name="Sitrit Y."/>
            <person name="Stielow J.B."/>
            <person name="Szollosi G."/>
            <person name="Zifcakova L."/>
            <person name="Stursova M."/>
            <person name="Spatafora J.W."/>
            <person name="Tedersoo L."/>
            <person name="Vaario L.M."/>
            <person name="Yamada A."/>
            <person name="Yan M."/>
            <person name="Wang P."/>
            <person name="Xu J."/>
            <person name="Bruns T."/>
            <person name="Baldrian P."/>
            <person name="Vilgalys R."/>
            <person name="Dunand C."/>
            <person name="Henrissat B."/>
            <person name="Grigoriev I.V."/>
            <person name="Hibbett D."/>
            <person name="Nagy L.G."/>
            <person name="Martin F.M."/>
        </authorList>
    </citation>
    <scope>NUCLEOTIDE SEQUENCE</scope>
    <source>
        <strain evidence="1">P2</strain>
    </source>
</reference>
<accession>A0ACB6Z4U7</accession>
<comment type="caution">
    <text evidence="1">The sequence shown here is derived from an EMBL/GenBank/DDBJ whole genome shotgun (WGS) entry which is preliminary data.</text>
</comment>
<sequence>MSANEGKYGDSFHDGTLRPTATGATRKRGSVVDTVSFLRATFLAAQADYQGERGDHCGTTRRCFKAAGISGLAEVSRHLPKGP</sequence>
<dbReference type="Proteomes" id="UP000886501">
    <property type="component" value="Unassembled WGS sequence"/>
</dbReference>
<proteinExistence type="predicted"/>